<sequence length="861" mass="92040">MFAEAKYIQYSPTLYGGLWKGAAQFAFAVALSLSQPLLNVFLATDTQSSLQGTFVKYTPTAVQQQSPRTTWDYVHIVYSKPFASINANGPLSFGATQPSSTPTITFALALCMILALVGASLVLDNSPRASSSPHSSASGSSYKPRFASASPLARQVLMRSYRRARRAASFSSSSGASGSGSSNNNTGNTGRRRRASRNPNPAPAPSDGSSGSGQTPLPNARHFVSGAGAPPPPPPPGASSALASPFDIAQNFSSWLLVLVILFYPMAIFAMIRRKYPELLCSRSHQQYISRGEAIDADAKKAPSERSPLAHKTIKAMTTRVARVVTECTNTIPLPRPSARPRSALATPAAVPPPLQSLQVLCAALDAIAPTAHAVAGAHWPADLFAGGILSTLVKIYALGLGMVTAIAVPMLVILRSDEIPWTHLPSAIGQLWEIPEDCADEGAPPNNWIDLVFSTTSFNFRSESDEREVGSMKEAHTSSEERLPLAIATDDAQPVTSHHTLPATEIIAPRINLLRKAPRRKTVRDIIWDDTNADIPPANQPEATVQSQTASEGVNTEVNGPPEKMTADAALADTDNEDEVFVYPSKPQFTTSLTRRASVCTEIMQEEEPNFRNARARLQKAVVLGKRAASTPPAQALIVQEPPTIQEPSIVQDMRVEPEMENIGVAQSMWASALEPRQTTEPQQTPEPQQARAPQQPREPQQKTNNPVTGPVPRRSTRTPRSKHTRRSAPVPQAEAGSSRLHDTSTENNLMVSSSGLSASMWASAPPSEPAAPTPPPRVGRTPRGALSSTMRASAPEFKPRVTNSPPPPEVAPPGASASMWAPAPEPEPAIPSSSSPIEDTPSSCRPLRRVVSHGDLSQS</sequence>
<accession>A0A0D2PE01</accession>
<dbReference type="Proteomes" id="UP000054270">
    <property type="component" value="Unassembled WGS sequence"/>
</dbReference>
<feature type="transmembrane region" description="Helical" evidence="2">
    <location>
        <begin position="252"/>
        <end position="272"/>
    </location>
</feature>
<protein>
    <submittedName>
        <fullName evidence="3">Uncharacterized protein</fullName>
    </submittedName>
</protein>
<dbReference type="AlphaFoldDB" id="A0A0D2PE01"/>
<evidence type="ECO:0000313" key="4">
    <source>
        <dbReference type="Proteomes" id="UP000054270"/>
    </source>
</evidence>
<evidence type="ECO:0000256" key="1">
    <source>
        <dbReference type="SAM" id="MobiDB-lite"/>
    </source>
</evidence>
<feature type="transmembrane region" description="Helical" evidence="2">
    <location>
        <begin position="104"/>
        <end position="123"/>
    </location>
</feature>
<proteinExistence type="predicted"/>
<feature type="compositionally biased region" description="Polar residues" evidence="1">
    <location>
        <begin position="542"/>
        <end position="559"/>
    </location>
</feature>
<feature type="compositionally biased region" description="Low complexity" evidence="1">
    <location>
        <begin position="832"/>
        <end position="845"/>
    </location>
</feature>
<feature type="compositionally biased region" description="Low complexity" evidence="1">
    <location>
        <begin position="169"/>
        <end position="189"/>
    </location>
</feature>
<feature type="compositionally biased region" description="Basic residues" evidence="1">
    <location>
        <begin position="716"/>
        <end position="728"/>
    </location>
</feature>
<evidence type="ECO:0000256" key="2">
    <source>
        <dbReference type="SAM" id="Phobius"/>
    </source>
</evidence>
<keyword evidence="2" id="KW-0472">Membrane</keyword>
<keyword evidence="2" id="KW-0812">Transmembrane</keyword>
<keyword evidence="4" id="KW-1185">Reference proteome</keyword>
<feature type="compositionally biased region" description="Low complexity" evidence="1">
    <location>
        <begin position="677"/>
        <end position="700"/>
    </location>
</feature>
<feature type="compositionally biased region" description="Low complexity" evidence="1">
    <location>
        <begin position="814"/>
        <end position="824"/>
    </location>
</feature>
<feature type="region of interest" description="Disordered" evidence="1">
    <location>
        <begin position="169"/>
        <end position="239"/>
    </location>
</feature>
<feature type="compositionally biased region" description="Pro residues" evidence="1">
    <location>
        <begin position="768"/>
        <end position="779"/>
    </location>
</feature>
<evidence type="ECO:0000313" key="3">
    <source>
        <dbReference type="EMBL" id="KJA26781.1"/>
    </source>
</evidence>
<dbReference type="EMBL" id="KN817526">
    <property type="protein sequence ID" value="KJA26781.1"/>
    <property type="molecule type" value="Genomic_DNA"/>
</dbReference>
<feature type="region of interest" description="Disordered" evidence="1">
    <location>
        <begin position="533"/>
        <end position="563"/>
    </location>
</feature>
<feature type="compositionally biased region" description="Low complexity" evidence="1">
    <location>
        <begin position="754"/>
        <end position="767"/>
    </location>
</feature>
<name>A0A0D2PE01_HYPSF</name>
<organism evidence="3 4">
    <name type="scientific">Hypholoma sublateritium (strain FD-334 SS-4)</name>
    <dbReference type="NCBI Taxonomy" id="945553"/>
    <lineage>
        <taxon>Eukaryota</taxon>
        <taxon>Fungi</taxon>
        <taxon>Dikarya</taxon>
        <taxon>Basidiomycota</taxon>
        <taxon>Agaricomycotina</taxon>
        <taxon>Agaricomycetes</taxon>
        <taxon>Agaricomycetidae</taxon>
        <taxon>Agaricales</taxon>
        <taxon>Agaricineae</taxon>
        <taxon>Strophariaceae</taxon>
        <taxon>Hypholoma</taxon>
    </lineage>
</organism>
<feature type="region of interest" description="Disordered" evidence="1">
    <location>
        <begin position="675"/>
        <end position="861"/>
    </location>
</feature>
<gene>
    <name evidence="3" type="ORF">HYPSUDRAFT_1030473</name>
</gene>
<reference evidence="4" key="1">
    <citation type="submission" date="2014-04" db="EMBL/GenBank/DDBJ databases">
        <title>Evolutionary Origins and Diversification of the Mycorrhizal Mutualists.</title>
        <authorList>
            <consortium name="DOE Joint Genome Institute"/>
            <consortium name="Mycorrhizal Genomics Consortium"/>
            <person name="Kohler A."/>
            <person name="Kuo A."/>
            <person name="Nagy L.G."/>
            <person name="Floudas D."/>
            <person name="Copeland A."/>
            <person name="Barry K.W."/>
            <person name="Cichocki N."/>
            <person name="Veneault-Fourrey C."/>
            <person name="LaButti K."/>
            <person name="Lindquist E.A."/>
            <person name="Lipzen A."/>
            <person name="Lundell T."/>
            <person name="Morin E."/>
            <person name="Murat C."/>
            <person name="Riley R."/>
            <person name="Ohm R."/>
            <person name="Sun H."/>
            <person name="Tunlid A."/>
            <person name="Henrissat B."/>
            <person name="Grigoriev I.V."/>
            <person name="Hibbett D.S."/>
            <person name="Martin F."/>
        </authorList>
    </citation>
    <scope>NUCLEOTIDE SEQUENCE [LARGE SCALE GENOMIC DNA]</scope>
    <source>
        <strain evidence="4">FD-334 SS-4</strain>
    </source>
</reference>
<keyword evidence="2" id="KW-1133">Transmembrane helix</keyword>